<dbReference type="CDD" id="cd13999">
    <property type="entry name" value="STKc_MAP3K-like"/>
    <property type="match status" value="1"/>
</dbReference>
<comment type="catalytic activity">
    <reaction evidence="9">
        <text>L-threonyl-[protein] + ATP = O-phospho-L-threonyl-[protein] + ADP + H(+)</text>
        <dbReference type="Rhea" id="RHEA:46608"/>
        <dbReference type="Rhea" id="RHEA-COMP:11060"/>
        <dbReference type="Rhea" id="RHEA-COMP:11605"/>
        <dbReference type="ChEBI" id="CHEBI:15378"/>
        <dbReference type="ChEBI" id="CHEBI:30013"/>
        <dbReference type="ChEBI" id="CHEBI:30616"/>
        <dbReference type="ChEBI" id="CHEBI:61977"/>
        <dbReference type="ChEBI" id="CHEBI:456216"/>
        <dbReference type="EC" id="2.7.11.1"/>
    </reaction>
</comment>
<keyword evidence="6 12" id="KW-0547">Nucleotide-binding</keyword>
<evidence type="ECO:0000256" key="10">
    <source>
        <dbReference type="ARBA" id="ARBA00048679"/>
    </source>
</evidence>
<feature type="domain" description="EGF-like" evidence="16">
    <location>
        <begin position="648"/>
        <end position="684"/>
    </location>
</feature>
<dbReference type="InterPro" id="IPR017441">
    <property type="entry name" value="Protein_kinase_ATP_BS"/>
</dbReference>
<feature type="compositionally biased region" description="Low complexity" evidence="13">
    <location>
        <begin position="763"/>
        <end position="786"/>
    </location>
</feature>
<keyword evidence="11" id="KW-1015">Disulfide bond</keyword>
<dbReference type="InterPro" id="IPR008271">
    <property type="entry name" value="Ser/Thr_kinase_AS"/>
</dbReference>
<dbReference type="PROSITE" id="PS50125">
    <property type="entry name" value="GUANYLATE_CYCLASE_2"/>
    <property type="match status" value="1"/>
</dbReference>
<dbReference type="Pfam" id="PF00211">
    <property type="entry name" value="Guanylate_cyc"/>
    <property type="match status" value="1"/>
</dbReference>
<dbReference type="EC" id="2.7.11.1" evidence="3"/>
<evidence type="ECO:0000256" key="2">
    <source>
        <dbReference type="ARBA" id="ARBA00005843"/>
    </source>
</evidence>
<evidence type="ECO:0000256" key="8">
    <source>
        <dbReference type="ARBA" id="ARBA00022840"/>
    </source>
</evidence>
<dbReference type="InterPro" id="IPR024370">
    <property type="entry name" value="PBP_domain"/>
</dbReference>
<protein>
    <recommendedName>
        <fullName evidence="3">non-specific serine/threonine protein kinase</fullName>
        <ecNumber evidence="3">2.7.11.1</ecNumber>
    </recommendedName>
</protein>
<dbReference type="InterPro" id="IPR011009">
    <property type="entry name" value="Kinase-like_dom_sf"/>
</dbReference>
<dbReference type="InterPro" id="IPR001054">
    <property type="entry name" value="A/G_cyclase"/>
</dbReference>
<dbReference type="Pfam" id="PF07714">
    <property type="entry name" value="PK_Tyr_Ser-Thr"/>
    <property type="match status" value="1"/>
</dbReference>
<accession>L8HJ13</accession>
<feature type="disulfide bond" evidence="11">
    <location>
        <begin position="674"/>
        <end position="683"/>
    </location>
</feature>
<dbReference type="GO" id="GO:0009190">
    <property type="term" value="P:cyclic nucleotide biosynthetic process"/>
    <property type="evidence" value="ECO:0007669"/>
    <property type="project" value="InterPro"/>
</dbReference>
<dbReference type="RefSeq" id="XP_004354541.1">
    <property type="nucleotide sequence ID" value="XM_004354489.1"/>
</dbReference>
<keyword evidence="11" id="KW-0245">EGF-like domain</keyword>
<feature type="signal peptide" evidence="14">
    <location>
        <begin position="1"/>
        <end position="22"/>
    </location>
</feature>
<name>L8HJ13_ACACF</name>
<dbReference type="PROSITE" id="PS00022">
    <property type="entry name" value="EGF_1"/>
    <property type="match status" value="1"/>
</dbReference>
<proteinExistence type="inferred from homology"/>
<dbReference type="PANTHER" id="PTHR44329">
    <property type="entry name" value="SERINE/THREONINE-PROTEIN KINASE TNNI3K-RELATED"/>
    <property type="match status" value="1"/>
</dbReference>
<organism evidence="18 19">
    <name type="scientific">Acanthamoeba castellanii (strain ATCC 30010 / Neff)</name>
    <dbReference type="NCBI Taxonomy" id="1257118"/>
    <lineage>
        <taxon>Eukaryota</taxon>
        <taxon>Amoebozoa</taxon>
        <taxon>Discosea</taxon>
        <taxon>Longamoebia</taxon>
        <taxon>Centramoebida</taxon>
        <taxon>Acanthamoebidae</taxon>
        <taxon>Acanthamoeba</taxon>
    </lineage>
</organism>
<dbReference type="InterPro" id="IPR051681">
    <property type="entry name" value="Ser/Thr_Kinases-Pseudokinases"/>
</dbReference>
<evidence type="ECO:0000256" key="12">
    <source>
        <dbReference type="PROSITE-ProRule" id="PRU10141"/>
    </source>
</evidence>
<dbReference type="GO" id="GO:0035556">
    <property type="term" value="P:intracellular signal transduction"/>
    <property type="evidence" value="ECO:0007669"/>
    <property type="project" value="InterPro"/>
</dbReference>
<dbReference type="InterPro" id="IPR001245">
    <property type="entry name" value="Ser-Thr/Tyr_kinase_cat_dom"/>
</dbReference>
<feature type="chain" id="PRO_5003990746" description="non-specific serine/threonine protein kinase" evidence="14">
    <location>
        <begin position="23"/>
        <end position="1347"/>
    </location>
</feature>
<evidence type="ECO:0000256" key="4">
    <source>
        <dbReference type="ARBA" id="ARBA00022527"/>
    </source>
</evidence>
<dbReference type="EMBL" id="KB007826">
    <property type="protein sequence ID" value="ELR24396.1"/>
    <property type="molecule type" value="Genomic_DNA"/>
</dbReference>
<evidence type="ECO:0000259" key="17">
    <source>
        <dbReference type="PROSITE" id="PS50125"/>
    </source>
</evidence>
<feature type="domain" description="Protein kinase" evidence="15">
    <location>
        <begin position="1078"/>
        <end position="1332"/>
    </location>
</feature>
<dbReference type="PROSITE" id="PS50011">
    <property type="entry name" value="PROTEIN_KINASE_DOM"/>
    <property type="match status" value="1"/>
</dbReference>
<feature type="binding site" evidence="12">
    <location>
        <position position="1105"/>
    </location>
    <ligand>
        <name>ATP</name>
        <dbReference type="ChEBI" id="CHEBI:30616"/>
    </ligand>
</feature>
<evidence type="ECO:0000256" key="9">
    <source>
        <dbReference type="ARBA" id="ARBA00047899"/>
    </source>
</evidence>
<comment type="subcellular location">
    <subcellularLocation>
        <location evidence="1">Membrane</location>
        <topology evidence="1">Single-pass membrane protein</topology>
    </subcellularLocation>
</comment>
<dbReference type="SMART" id="SM00220">
    <property type="entry name" value="S_TKc"/>
    <property type="match status" value="1"/>
</dbReference>
<dbReference type="InterPro" id="IPR000742">
    <property type="entry name" value="EGF"/>
</dbReference>
<dbReference type="Gene3D" id="3.40.190.10">
    <property type="entry name" value="Periplasmic binding protein-like II"/>
    <property type="match status" value="4"/>
</dbReference>
<dbReference type="Gene3D" id="3.30.70.1230">
    <property type="entry name" value="Nucleotide cyclase"/>
    <property type="match status" value="1"/>
</dbReference>
<evidence type="ECO:0000256" key="5">
    <source>
        <dbReference type="ARBA" id="ARBA00022679"/>
    </source>
</evidence>
<dbReference type="CDD" id="cd07302">
    <property type="entry name" value="CHD"/>
    <property type="match status" value="1"/>
</dbReference>
<dbReference type="SUPFAM" id="SSF55073">
    <property type="entry name" value="Nucleotide cyclase"/>
    <property type="match status" value="1"/>
</dbReference>
<dbReference type="PRINTS" id="PR00109">
    <property type="entry name" value="TYRKINASE"/>
</dbReference>
<dbReference type="STRING" id="1257118.L8HJ13"/>
<dbReference type="SUPFAM" id="SSF56112">
    <property type="entry name" value="Protein kinase-like (PK-like)"/>
    <property type="match status" value="1"/>
</dbReference>
<feature type="compositionally biased region" description="Low complexity" evidence="13">
    <location>
        <begin position="738"/>
        <end position="755"/>
    </location>
</feature>
<comment type="caution">
    <text evidence="11">Lacks conserved residue(s) required for the propagation of feature annotation.</text>
</comment>
<evidence type="ECO:0000259" key="16">
    <source>
        <dbReference type="PROSITE" id="PS50026"/>
    </source>
</evidence>
<keyword evidence="8 12" id="KW-0067">ATP-binding</keyword>
<dbReference type="CDD" id="cd00054">
    <property type="entry name" value="EGF_CA"/>
    <property type="match status" value="1"/>
</dbReference>
<reference evidence="18 19" key="1">
    <citation type="journal article" date="2013" name="Genome Biol.">
        <title>Genome of Acanthamoeba castellanii highlights extensive lateral gene transfer and early evolution of tyrosine kinase signaling.</title>
        <authorList>
            <person name="Clarke M."/>
            <person name="Lohan A.J."/>
            <person name="Liu B."/>
            <person name="Lagkouvardos I."/>
            <person name="Roy S."/>
            <person name="Zafar N."/>
            <person name="Bertelli C."/>
            <person name="Schilde C."/>
            <person name="Kianianmomeni A."/>
            <person name="Burglin T.R."/>
            <person name="Frech C."/>
            <person name="Turcotte B."/>
            <person name="Kopec K.O."/>
            <person name="Synnott J.M."/>
            <person name="Choo C."/>
            <person name="Paponov I."/>
            <person name="Finkler A."/>
            <person name="Soon Heng Tan C."/>
            <person name="Hutchins A.P."/>
            <person name="Weinmeier T."/>
            <person name="Rattei T."/>
            <person name="Chu J.S."/>
            <person name="Gimenez G."/>
            <person name="Irimia M."/>
            <person name="Rigden D.J."/>
            <person name="Fitzpatrick D.A."/>
            <person name="Lorenzo-Morales J."/>
            <person name="Bateman A."/>
            <person name="Chiu C.H."/>
            <person name="Tang P."/>
            <person name="Hegemann P."/>
            <person name="Fromm H."/>
            <person name="Raoult D."/>
            <person name="Greub G."/>
            <person name="Miranda-Saavedra D."/>
            <person name="Chen N."/>
            <person name="Nash P."/>
            <person name="Ginger M.L."/>
            <person name="Horn M."/>
            <person name="Schaap P."/>
            <person name="Caler L."/>
            <person name="Loftus B."/>
        </authorList>
    </citation>
    <scope>NUCLEOTIDE SEQUENCE [LARGE SCALE GENOMIC DNA]</scope>
    <source>
        <strain evidence="18 19">Neff</strain>
    </source>
</reference>
<dbReference type="InterPro" id="IPR029787">
    <property type="entry name" value="Nucleotide_cyclase"/>
</dbReference>
<dbReference type="GO" id="GO:0004674">
    <property type="term" value="F:protein serine/threonine kinase activity"/>
    <property type="evidence" value="ECO:0007669"/>
    <property type="project" value="UniProtKB-KW"/>
</dbReference>
<dbReference type="GeneID" id="14925419"/>
<keyword evidence="5" id="KW-0808">Transferase</keyword>
<keyword evidence="14" id="KW-0732">Signal</keyword>
<feature type="region of interest" description="Disordered" evidence="13">
    <location>
        <begin position="738"/>
        <end position="804"/>
    </location>
</feature>
<keyword evidence="7 18" id="KW-0418">Kinase</keyword>
<dbReference type="KEGG" id="acan:ACA1_086070"/>
<evidence type="ECO:0000256" key="14">
    <source>
        <dbReference type="SAM" id="SignalP"/>
    </source>
</evidence>
<dbReference type="PANTHER" id="PTHR44329:SF298">
    <property type="entry name" value="MIXED LINEAGE KINASE DOMAIN-LIKE PROTEIN"/>
    <property type="match status" value="1"/>
</dbReference>
<evidence type="ECO:0000256" key="13">
    <source>
        <dbReference type="SAM" id="MobiDB-lite"/>
    </source>
</evidence>
<evidence type="ECO:0000256" key="1">
    <source>
        <dbReference type="ARBA" id="ARBA00004167"/>
    </source>
</evidence>
<feature type="domain" description="Guanylate cyclase" evidence="17">
    <location>
        <begin position="808"/>
        <end position="952"/>
    </location>
</feature>
<dbReference type="Gene3D" id="3.30.200.20">
    <property type="entry name" value="Phosphorylase Kinase, domain 1"/>
    <property type="match status" value="1"/>
</dbReference>
<evidence type="ECO:0000256" key="11">
    <source>
        <dbReference type="PROSITE-ProRule" id="PRU00076"/>
    </source>
</evidence>
<dbReference type="SMART" id="SM00044">
    <property type="entry name" value="CYCc"/>
    <property type="match status" value="1"/>
</dbReference>
<evidence type="ECO:0000313" key="19">
    <source>
        <dbReference type="Proteomes" id="UP000011083"/>
    </source>
</evidence>
<keyword evidence="4" id="KW-0723">Serine/threonine-protein kinase</keyword>
<sequence length="1347" mass="145729">MALFPLLLVVGQLVALLQPGSASIFSKELYGQGDADVKPLYEAWSNAYRATRDDVTVVYDVQAAEQALDNILSGQNDFINLNAAVDSSDPDSIEQYGSMFQVPIAAQGLAFTYNLPTLNASTDPLLVLDLKALADIFMGNITVWSDPYLATLNPELALANKLPTLNITMAFIAGDGLDISEPLKRALLPYNDALGPAIDAANGDFSGLPPALNGHAHAIADQAERLNFVRATEGALTYLGSADALRANLVCASLVNKANNTIALSTKSVAAAVADFAQEINAGTVVDILDTPGTESYPLAYISFISIPNNLTSPDCSLVTDLLTFFSWTQTNQGDGGRKHLIDTLAEVECNGEQAFELAILIGEASLEQVDYSITTVGLNTTAVPDLTILPAAAIAVVPAYNLPSLSGLDQPLVLNLSVIAEIYLGSVTRWNDPKIVELNADLLAAQPAALPDQEIMVLVLSEPSDITELFTHALSVAVDGWDDTDLANRTANVTAVDLAQKLKTTLYSFTFWTPFQVIATRAANMASLVNADNNVVAASQDTVTAAIGDSFVLNPASEMAFMPLILAPGEHSWPIVAWASFLLHAEQSNCNKLRGLVEFVYWTQTSETADVDLSRTYGVSANQIEATKTYVFTQLEALKCDGEFVVPFQHCLINGTLCSNEGLCSDELGTCICESGHSGVHCETIITSSSADNLAIGLDADHTDFADLITTCWHQDPSIRPTFLEIMTRLSSMLGDSSGLGTKTSTNSSSSSSGKADWSLPSTSMATRTTTSQSASSSTSSGSSSDQLNNPPGASTGLRPPSGDDVTIVFTDIARAASLWEFDPRAMRDATLLHNALLRSLLKEHKGYEAAFIRDRNSGEGSFCMAFHNVRDALAWCADAQQRLLLVDWPPALVDHPGAAEEWGHTDDRVVFKGLRVRMGVNAGAARAVKDAMTRRVEYVGPTVNAAARITALTHGGQVLLSQSAYDKLAAGGGLGERWRNNFTCLGRFEVPDQASGARLYEFKVEGLEARFFGGVASGLNNRRSEPSEDGPLSQPGDTIRRNETVQSVVGEGMMFKEDNFLTSANLCRWIIDFKEIQLGKQVGMGSYGMVFRGRWKGVDVAVKRFIKQKLDERSMLEFRAEMAFLSELHHPNIVLFIGSCVKAPNLCIVTEFVKLGSLRELLHNTSGVKLEWLRRMRMLRSAALGINYLHSLRPVIVHRDLKSSNLLVDENWNVKVADFGFARIKEENATMTRCGTPCWTAPEIIRGESYSEKADVYSFAIIMWEVVTRKQPFAGLNFMGVSLDVLEGKRPQVPADCPRDVAKLMAKCWHDKPAKRPSMEDVVAFFDRLVEASSPGSGDAELGSP</sequence>
<evidence type="ECO:0000313" key="18">
    <source>
        <dbReference type="EMBL" id="ELR24396.1"/>
    </source>
</evidence>
<dbReference type="SUPFAM" id="SSF53850">
    <property type="entry name" value="Periplasmic binding protein-like II"/>
    <property type="match status" value="2"/>
</dbReference>
<dbReference type="FunFam" id="3.30.200.20:FF:000060">
    <property type="entry name" value="Serine/threonine-protein kinase isoform 1"/>
    <property type="match status" value="1"/>
</dbReference>
<dbReference type="Pfam" id="PF12849">
    <property type="entry name" value="PBP_like_2"/>
    <property type="match status" value="1"/>
</dbReference>
<evidence type="ECO:0000256" key="3">
    <source>
        <dbReference type="ARBA" id="ARBA00012513"/>
    </source>
</evidence>
<dbReference type="GO" id="GO:0005524">
    <property type="term" value="F:ATP binding"/>
    <property type="evidence" value="ECO:0007669"/>
    <property type="project" value="UniProtKB-UniRule"/>
</dbReference>
<dbReference type="GO" id="GO:0016020">
    <property type="term" value="C:membrane"/>
    <property type="evidence" value="ECO:0007669"/>
    <property type="project" value="UniProtKB-SubCell"/>
</dbReference>
<dbReference type="OrthoDB" id="4062651at2759"/>
<evidence type="ECO:0000259" key="15">
    <source>
        <dbReference type="PROSITE" id="PS50011"/>
    </source>
</evidence>
<dbReference type="VEuPathDB" id="AmoebaDB:ACA1_086070"/>
<dbReference type="InterPro" id="IPR000719">
    <property type="entry name" value="Prot_kinase_dom"/>
</dbReference>
<dbReference type="PROSITE" id="PS00107">
    <property type="entry name" value="PROTEIN_KINASE_ATP"/>
    <property type="match status" value="1"/>
</dbReference>
<evidence type="ECO:0000256" key="7">
    <source>
        <dbReference type="ARBA" id="ARBA00022777"/>
    </source>
</evidence>
<comment type="similarity">
    <text evidence="2">Belongs to the protein kinase superfamily. TKL Ser/Thr protein kinase family.</text>
</comment>
<evidence type="ECO:0000256" key="6">
    <source>
        <dbReference type="ARBA" id="ARBA00022741"/>
    </source>
</evidence>
<dbReference type="Proteomes" id="UP000011083">
    <property type="component" value="Unassembled WGS sequence"/>
</dbReference>
<keyword evidence="19" id="KW-1185">Reference proteome</keyword>
<dbReference type="Gene3D" id="1.10.510.10">
    <property type="entry name" value="Transferase(Phosphotransferase) domain 1"/>
    <property type="match status" value="1"/>
</dbReference>
<dbReference type="PROSITE" id="PS50026">
    <property type="entry name" value="EGF_3"/>
    <property type="match status" value="1"/>
</dbReference>
<comment type="catalytic activity">
    <reaction evidence="10">
        <text>L-seryl-[protein] + ATP = O-phospho-L-seryl-[protein] + ADP + H(+)</text>
        <dbReference type="Rhea" id="RHEA:17989"/>
        <dbReference type="Rhea" id="RHEA-COMP:9863"/>
        <dbReference type="Rhea" id="RHEA-COMP:11604"/>
        <dbReference type="ChEBI" id="CHEBI:15378"/>
        <dbReference type="ChEBI" id="CHEBI:29999"/>
        <dbReference type="ChEBI" id="CHEBI:30616"/>
        <dbReference type="ChEBI" id="CHEBI:83421"/>
        <dbReference type="ChEBI" id="CHEBI:456216"/>
        <dbReference type="EC" id="2.7.11.1"/>
    </reaction>
</comment>
<gene>
    <name evidence="18" type="ORF">ACA1_086070</name>
</gene>
<dbReference type="PROSITE" id="PS00108">
    <property type="entry name" value="PROTEIN_KINASE_ST"/>
    <property type="match status" value="1"/>
</dbReference>